<dbReference type="Proteomes" id="UP001057375">
    <property type="component" value="Unassembled WGS sequence"/>
</dbReference>
<dbReference type="EMBL" id="BQXS01009733">
    <property type="protein sequence ID" value="GKT31763.1"/>
    <property type="molecule type" value="Genomic_DNA"/>
</dbReference>
<evidence type="ECO:0000313" key="1">
    <source>
        <dbReference type="EMBL" id="GKT31763.1"/>
    </source>
</evidence>
<organism evidence="1 2">
    <name type="scientific">Aduncisulcus paluster</name>
    <dbReference type="NCBI Taxonomy" id="2918883"/>
    <lineage>
        <taxon>Eukaryota</taxon>
        <taxon>Metamonada</taxon>
        <taxon>Carpediemonas-like organisms</taxon>
        <taxon>Aduncisulcus</taxon>
    </lineage>
</organism>
<gene>
    <name evidence="1" type="ORF">ADUPG1_006124</name>
</gene>
<evidence type="ECO:0000313" key="2">
    <source>
        <dbReference type="Proteomes" id="UP001057375"/>
    </source>
</evidence>
<protein>
    <submittedName>
        <fullName evidence="1">Uncharacterized protein</fullName>
    </submittedName>
</protein>
<keyword evidence="2" id="KW-1185">Reference proteome</keyword>
<sequence>MKLDLEDIDDKKKKMEFKRREIKQMNEEQAKRCVSNILSRVQVDYLHDYHSKLKHRKDILLKKDPQIKFDCALDELKFDDPSEEKLMKVCDLEGSFLRKGRIIGDKKASFEEDMDIFCEHRRLFEQNRMMLEDRYCQLQRYREKRDKFHRSGFHDIPIEQYQLRIDKLSQAYDRAKMALPILQKRLELTKRESDPNPISQDNIYESLE</sequence>
<comment type="caution">
    <text evidence="1">The sequence shown here is derived from an EMBL/GenBank/DDBJ whole genome shotgun (WGS) entry which is preliminary data.</text>
</comment>
<reference evidence="1" key="1">
    <citation type="submission" date="2022-03" db="EMBL/GenBank/DDBJ databases">
        <title>Draft genome sequence of Aduncisulcus paluster, a free-living microaerophilic Fornicata.</title>
        <authorList>
            <person name="Yuyama I."/>
            <person name="Kume K."/>
            <person name="Tamura T."/>
            <person name="Inagaki Y."/>
            <person name="Hashimoto T."/>
        </authorList>
    </citation>
    <scope>NUCLEOTIDE SEQUENCE</scope>
    <source>
        <strain evidence="1">NY0171</strain>
    </source>
</reference>
<accession>A0ABQ5KGV4</accession>
<proteinExistence type="predicted"/>
<name>A0ABQ5KGV4_9EUKA</name>